<keyword evidence="1" id="KW-0472">Membrane</keyword>
<evidence type="ECO:0000313" key="3">
    <source>
        <dbReference type="Proteomes" id="UP000198415"/>
    </source>
</evidence>
<evidence type="ECO:0000256" key="1">
    <source>
        <dbReference type="SAM" id="Phobius"/>
    </source>
</evidence>
<dbReference type="RefSeq" id="WP_203833282.1">
    <property type="nucleotide sequence ID" value="NZ_BOMU01000078.1"/>
</dbReference>
<reference evidence="2 3" key="1">
    <citation type="submission" date="2017-06" db="EMBL/GenBank/DDBJ databases">
        <authorList>
            <person name="Kim H.J."/>
            <person name="Triplett B.A."/>
        </authorList>
    </citation>
    <scope>NUCLEOTIDE SEQUENCE [LARGE SCALE GENOMIC DNA]</scope>
    <source>
        <strain evidence="2 3">DSM 43151</strain>
    </source>
</reference>
<dbReference type="GO" id="GO:0015386">
    <property type="term" value="F:potassium:proton antiporter activity"/>
    <property type="evidence" value="ECO:0007669"/>
    <property type="project" value="TreeGrafter"/>
</dbReference>
<dbReference type="GO" id="GO:0005886">
    <property type="term" value="C:plasma membrane"/>
    <property type="evidence" value="ECO:0007669"/>
    <property type="project" value="TreeGrafter"/>
</dbReference>
<evidence type="ECO:0000313" key="2">
    <source>
        <dbReference type="EMBL" id="SNT00417.1"/>
    </source>
</evidence>
<protein>
    <submittedName>
        <fullName evidence="2">Uncharacterized protein</fullName>
    </submittedName>
</protein>
<feature type="transmembrane region" description="Helical" evidence="1">
    <location>
        <begin position="32"/>
        <end position="52"/>
    </location>
</feature>
<dbReference type="PANTHER" id="PTHR37958">
    <property type="entry name" value="SODIUM-POTASSIUM/PROTON ANTIPORTER CHAA"/>
    <property type="match status" value="1"/>
</dbReference>
<dbReference type="InterPro" id="IPR052946">
    <property type="entry name" value="Alkaline_pH_Ca-Antiporter"/>
</dbReference>
<keyword evidence="1" id="KW-1133">Transmembrane helix</keyword>
<organism evidence="2 3">
    <name type="scientific">Actinoplanes regularis</name>
    <dbReference type="NCBI Taxonomy" id="52697"/>
    <lineage>
        <taxon>Bacteria</taxon>
        <taxon>Bacillati</taxon>
        <taxon>Actinomycetota</taxon>
        <taxon>Actinomycetes</taxon>
        <taxon>Micromonosporales</taxon>
        <taxon>Micromonosporaceae</taxon>
        <taxon>Actinoplanes</taxon>
    </lineage>
</organism>
<keyword evidence="3" id="KW-1185">Reference proteome</keyword>
<name>A0A239J3K0_9ACTN</name>
<dbReference type="AlphaFoldDB" id="A0A239J3K0"/>
<feature type="transmembrane region" description="Helical" evidence="1">
    <location>
        <begin position="6"/>
        <end position="25"/>
    </location>
</feature>
<proteinExistence type="predicted"/>
<dbReference type="PANTHER" id="PTHR37958:SF1">
    <property type="entry name" value="SODIUM-POTASSIUM_PROTON ANTIPORTER CHAA"/>
    <property type="match status" value="1"/>
</dbReference>
<gene>
    <name evidence="2" type="ORF">SAMN06264365_13253</name>
</gene>
<accession>A0A239J3K0</accession>
<dbReference type="Proteomes" id="UP000198415">
    <property type="component" value="Unassembled WGS sequence"/>
</dbReference>
<sequence>MFGTPLTRSATIMPLVALVALVLIWGRHLLPAVEVAVVLLLSGSVLAAVHHAEVVAHRVGEPFGSLISPCPSRSSRSA</sequence>
<keyword evidence="1" id="KW-0812">Transmembrane</keyword>
<dbReference type="EMBL" id="FZNR01000032">
    <property type="protein sequence ID" value="SNT00417.1"/>
    <property type="molecule type" value="Genomic_DNA"/>
</dbReference>
<dbReference type="GO" id="GO:0015385">
    <property type="term" value="F:sodium:proton antiporter activity"/>
    <property type="evidence" value="ECO:0007669"/>
    <property type="project" value="TreeGrafter"/>
</dbReference>